<name>A0A7Y4PA83_9CORY</name>
<reference evidence="2 3" key="3">
    <citation type="journal article" date="2020" name="Int. J. Syst. Evol. Microbiol.">
        <title>Corynebacterium silvaticum sp. nov., a unique group of NTTB corynebacteria in wild boar and roe deer.</title>
        <authorList>
            <person name="Dangel A."/>
            <person name="Berger A."/>
            <person name="Rau J."/>
            <person name="Eisenberg T."/>
            <person name="Kampfer P."/>
            <person name="Margos G."/>
            <person name="Contzen M."/>
            <person name="Busse H.J."/>
            <person name="Konrad R."/>
            <person name="Peters M."/>
            <person name="Sting R."/>
            <person name="Sing A."/>
        </authorList>
    </citation>
    <scope>NUCLEOTIDE SEQUENCE [LARGE SCALE GENOMIC DNA]</scope>
    <source>
        <strain evidence="2 3">PO100/5</strain>
    </source>
</reference>
<feature type="domain" description="Bacterial SCP orthologue" evidence="1">
    <location>
        <begin position="32"/>
        <end position="122"/>
    </location>
</feature>
<dbReference type="GeneID" id="75008522"/>
<dbReference type="RefSeq" id="WP_087454931.1">
    <property type="nucleotide sequence ID" value="NZ_CP021417.2"/>
</dbReference>
<dbReference type="Pfam" id="PF17844">
    <property type="entry name" value="SCP_3"/>
    <property type="match status" value="1"/>
</dbReference>
<evidence type="ECO:0000313" key="3">
    <source>
        <dbReference type="Proteomes" id="UP000195652"/>
    </source>
</evidence>
<evidence type="ECO:0000259" key="1">
    <source>
        <dbReference type="Pfam" id="PF17844"/>
    </source>
</evidence>
<dbReference type="InterPro" id="IPR041629">
    <property type="entry name" value="SCP_3"/>
</dbReference>
<sequence length="135" mass="14502">MAPRSIDPLETRAAVLAVAQWIIDPHQAPKPSRESLAKAVRLSVRTLGQIAPGNSVEVRVPPFAAVQCVEGPRHTRGTPPNVVEMSPHTWLRVAVGLETLTGNASVDVSGTRVHEVEKWLPLVTLPTPPKEGTVC</sequence>
<evidence type="ECO:0000313" key="2">
    <source>
        <dbReference type="EMBL" id="ARU47161.1"/>
    </source>
</evidence>
<dbReference type="EMBL" id="CP021417">
    <property type="protein sequence ID" value="ARU47161.1"/>
    <property type="molecule type" value="Genomic_DNA"/>
</dbReference>
<reference evidence="2 3" key="2">
    <citation type="journal article" date="2020" name="Antonie Van Leeuwenhoek">
        <title>Phylogenomic characterisation of a novel corynebacterial species pathogenic to animals.</title>
        <authorList>
            <person name="Moller J."/>
            <person name="Musella L."/>
            <person name="Melnikov V."/>
            <person name="Geissdorfer W."/>
            <person name="Burkovski A."/>
            <person name="Sangal V."/>
        </authorList>
    </citation>
    <scope>NUCLEOTIDE SEQUENCE [LARGE SCALE GENOMIC DNA]</scope>
    <source>
        <strain evidence="2 3">PO100/5</strain>
    </source>
</reference>
<dbReference type="Gene3D" id="3.30.1050.40">
    <property type="match status" value="1"/>
</dbReference>
<reference evidence="2 3" key="4">
    <citation type="journal article" date="2020" name="PLoS ONE">
        <title>Taxonomic classification of strain PO100/5 shows a broader geographic distribution and genetic markers of the recently described Corynebacterium silvaticum.</title>
        <authorList>
            <person name="Viana M.V.C."/>
            <person name="Profeta R."/>
            <person name="da Silva A.L."/>
            <person name="Hurtado R."/>
            <person name="Cerqueira J.C."/>
            <person name="Ribeiro B.F.S."/>
            <person name="Almeida M.O."/>
            <person name="Morais-Rodrigues F."/>
            <person name="Soares S.C."/>
            <person name="Oliveira M."/>
            <person name="Tavares L."/>
            <person name="Figueiredo H."/>
            <person name="Wattam A.R."/>
            <person name="Barh D."/>
            <person name="Ghosh P."/>
            <person name="Silva A."/>
            <person name="Azevedo V."/>
        </authorList>
    </citation>
    <scope>NUCLEOTIDE SEQUENCE [LARGE SCALE GENOMIC DNA]</scope>
    <source>
        <strain evidence="2 3">PO100/5</strain>
    </source>
</reference>
<keyword evidence="3" id="KW-1185">Reference proteome</keyword>
<gene>
    <name evidence="2" type="ORF">CBE74_09785</name>
</gene>
<dbReference type="Proteomes" id="UP000195652">
    <property type="component" value="Chromosome"/>
</dbReference>
<proteinExistence type="predicted"/>
<reference evidence="2 3" key="1">
    <citation type="journal article" date="2014" name="BMC Vet. Res.">
        <title>First report of Corynebacterium pseudotuberculosis from caseous lymphadenitis lesions in Black Alentejano pig (Sus scrofa domesticus).</title>
        <authorList>
            <person name="Oliveira M."/>
            <person name="Barroco C."/>
            <person name="Mottola C."/>
            <person name="Santos R."/>
            <person name="Lemsaddek A."/>
            <person name="Tavares L."/>
            <person name="Semedo-Lemsaddek T."/>
        </authorList>
    </citation>
    <scope>NUCLEOTIDE SEQUENCE [LARGE SCALE GENOMIC DNA]</scope>
    <source>
        <strain evidence="2 3">PO100/5</strain>
    </source>
</reference>
<accession>A0A7Y4PA83</accession>
<organism evidence="2 3">
    <name type="scientific">Corynebacterium silvaticum</name>
    <dbReference type="NCBI Taxonomy" id="2320431"/>
    <lineage>
        <taxon>Bacteria</taxon>
        <taxon>Bacillati</taxon>
        <taxon>Actinomycetota</taxon>
        <taxon>Actinomycetes</taxon>
        <taxon>Mycobacteriales</taxon>
        <taxon>Corynebacteriaceae</taxon>
        <taxon>Corynebacterium</taxon>
    </lineage>
</organism>
<dbReference type="KEGG" id="csil:CBE74_09785"/>
<dbReference type="AlphaFoldDB" id="A0A7Y4PA83"/>
<protein>
    <submittedName>
        <fullName evidence="2">Sterol carrier family protein</fullName>
    </submittedName>
</protein>